<evidence type="ECO:0000313" key="3">
    <source>
        <dbReference type="EMBL" id="OLP77800.1"/>
    </source>
</evidence>
<reference evidence="3 4" key="1">
    <citation type="submission" date="2016-02" db="EMBL/GenBank/DDBJ databases">
        <title>Genome analysis of coral dinoflagellate symbionts highlights evolutionary adaptations to a symbiotic lifestyle.</title>
        <authorList>
            <person name="Aranda M."/>
            <person name="Li Y."/>
            <person name="Liew Y.J."/>
            <person name="Baumgarten S."/>
            <person name="Simakov O."/>
            <person name="Wilson M."/>
            <person name="Piel J."/>
            <person name="Ashoor H."/>
            <person name="Bougouffa S."/>
            <person name="Bajic V.B."/>
            <person name="Ryu T."/>
            <person name="Ravasi T."/>
            <person name="Bayer T."/>
            <person name="Micklem G."/>
            <person name="Kim H."/>
            <person name="Bhak J."/>
            <person name="Lajeunesse T.C."/>
            <person name="Voolstra C.R."/>
        </authorList>
    </citation>
    <scope>NUCLEOTIDE SEQUENCE [LARGE SCALE GENOMIC DNA]</scope>
    <source>
        <strain evidence="3 4">CCMP2467</strain>
    </source>
</reference>
<evidence type="ECO:0000256" key="1">
    <source>
        <dbReference type="SAM" id="MobiDB-lite"/>
    </source>
</evidence>
<evidence type="ECO:0000313" key="4">
    <source>
        <dbReference type="Proteomes" id="UP000186817"/>
    </source>
</evidence>
<keyword evidence="4" id="KW-1185">Reference proteome</keyword>
<dbReference type="PROSITE" id="PS50030">
    <property type="entry name" value="UBA"/>
    <property type="match status" value="1"/>
</dbReference>
<gene>
    <name evidence="3" type="ORF">AK812_SmicGene42101</name>
</gene>
<feature type="domain" description="UBA" evidence="2">
    <location>
        <begin position="32"/>
        <end position="77"/>
    </location>
</feature>
<proteinExistence type="predicted"/>
<name>A0A1Q9C4F6_SYMMI</name>
<comment type="caution">
    <text evidence="3">The sequence shown here is derived from an EMBL/GenBank/DDBJ whole genome shotgun (WGS) entry which is preliminary data.</text>
</comment>
<feature type="compositionally biased region" description="Low complexity" evidence="1">
    <location>
        <begin position="19"/>
        <end position="31"/>
    </location>
</feature>
<dbReference type="Proteomes" id="UP000186817">
    <property type="component" value="Unassembled WGS sequence"/>
</dbReference>
<protein>
    <recommendedName>
        <fullName evidence="2">UBA domain-containing protein</fullName>
    </recommendedName>
</protein>
<evidence type="ECO:0000259" key="2">
    <source>
        <dbReference type="PROSITE" id="PS50030"/>
    </source>
</evidence>
<dbReference type="OrthoDB" id="267397at2759"/>
<sequence>MIVSPRCPSRSGGYGAGAPGAPLAQAATQPPELQRARFASQLTQLSAMGFTNEAACLRALAQHEGRLDAAIDTLLSGDGNP</sequence>
<feature type="region of interest" description="Disordered" evidence="1">
    <location>
        <begin position="1"/>
        <end position="32"/>
    </location>
</feature>
<dbReference type="AlphaFoldDB" id="A0A1Q9C4F6"/>
<dbReference type="SUPFAM" id="SSF46934">
    <property type="entry name" value="UBA-like"/>
    <property type="match status" value="1"/>
</dbReference>
<dbReference type="EMBL" id="LSRX01001709">
    <property type="protein sequence ID" value="OLP77800.1"/>
    <property type="molecule type" value="Genomic_DNA"/>
</dbReference>
<dbReference type="InterPro" id="IPR015940">
    <property type="entry name" value="UBA"/>
</dbReference>
<dbReference type="SMART" id="SM00165">
    <property type="entry name" value="UBA"/>
    <property type="match status" value="1"/>
</dbReference>
<organism evidence="3 4">
    <name type="scientific">Symbiodinium microadriaticum</name>
    <name type="common">Dinoflagellate</name>
    <name type="synonym">Zooxanthella microadriatica</name>
    <dbReference type="NCBI Taxonomy" id="2951"/>
    <lineage>
        <taxon>Eukaryota</taxon>
        <taxon>Sar</taxon>
        <taxon>Alveolata</taxon>
        <taxon>Dinophyceae</taxon>
        <taxon>Suessiales</taxon>
        <taxon>Symbiodiniaceae</taxon>
        <taxon>Symbiodinium</taxon>
    </lineage>
</organism>
<dbReference type="Pfam" id="PF00627">
    <property type="entry name" value="UBA"/>
    <property type="match status" value="1"/>
</dbReference>
<dbReference type="InterPro" id="IPR009060">
    <property type="entry name" value="UBA-like_sf"/>
</dbReference>
<accession>A0A1Q9C4F6</accession>
<dbReference type="Gene3D" id="1.10.8.10">
    <property type="entry name" value="DNA helicase RuvA subunit, C-terminal domain"/>
    <property type="match status" value="1"/>
</dbReference>